<dbReference type="EMBL" id="JACBZR010000001">
    <property type="protein sequence ID" value="NYI76637.1"/>
    <property type="molecule type" value="Genomic_DNA"/>
</dbReference>
<sequence>MSRRREVEALVKAATDQGFRCQPTHSGVRILGKDGRSTVGAHWTYSDHRSIRNLRAALRRLGVKV</sequence>
<protein>
    <submittedName>
        <fullName evidence="1">5-enolpyruvylshikimate-3-phosphate synthase</fullName>
    </submittedName>
</protein>
<gene>
    <name evidence="1" type="ORF">BJ988_001285</name>
</gene>
<keyword evidence="2" id="KW-1185">Reference proteome</keyword>
<dbReference type="Proteomes" id="UP000564496">
    <property type="component" value="Unassembled WGS sequence"/>
</dbReference>
<accession>A0A7Z0DJQ2</accession>
<dbReference type="RefSeq" id="WP_179657260.1">
    <property type="nucleotide sequence ID" value="NZ_JACBZR010000001.1"/>
</dbReference>
<reference evidence="1 2" key="1">
    <citation type="submission" date="2020-07" db="EMBL/GenBank/DDBJ databases">
        <title>Sequencing the genomes of 1000 actinobacteria strains.</title>
        <authorList>
            <person name="Klenk H.-P."/>
        </authorList>
    </citation>
    <scope>NUCLEOTIDE SEQUENCE [LARGE SCALE GENOMIC DNA]</scope>
    <source>
        <strain evidence="1 2">DSM 26487</strain>
    </source>
</reference>
<name>A0A7Z0DJQ2_9ACTN</name>
<evidence type="ECO:0000313" key="2">
    <source>
        <dbReference type="Proteomes" id="UP000564496"/>
    </source>
</evidence>
<comment type="caution">
    <text evidence="1">The sequence shown here is derived from an EMBL/GenBank/DDBJ whole genome shotgun (WGS) entry which is preliminary data.</text>
</comment>
<proteinExistence type="predicted"/>
<dbReference type="AlphaFoldDB" id="A0A7Z0DJQ2"/>
<organism evidence="1 2">
    <name type="scientific">Nocardioides panzhihuensis</name>
    <dbReference type="NCBI Taxonomy" id="860243"/>
    <lineage>
        <taxon>Bacteria</taxon>
        <taxon>Bacillati</taxon>
        <taxon>Actinomycetota</taxon>
        <taxon>Actinomycetes</taxon>
        <taxon>Propionibacteriales</taxon>
        <taxon>Nocardioidaceae</taxon>
        <taxon>Nocardioides</taxon>
    </lineage>
</organism>
<evidence type="ECO:0000313" key="1">
    <source>
        <dbReference type="EMBL" id="NYI76637.1"/>
    </source>
</evidence>